<accession>A0A5E8BD87</accession>
<evidence type="ECO:0000256" key="3">
    <source>
        <dbReference type="ARBA" id="ARBA00022552"/>
    </source>
</evidence>
<evidence type="ECO:0000313" key="11">
    <source>
        <dbReference type="EMBL" id="VVT47492.1"/>
    </source>
</evidence>
<feature type="region of interest" description="Disordered" evidence="9">
    <location>
        <begin position="1"/>
        <end position="37"/>
    </location>
</feature>
<proteinExistence type="predicted"/>
<dbReference type="Proteomes" id="UP000398389">
    <property type="component" value="Unassembled WGS sequence"/>
</dbReference>
<comment type="subcellular location">
    <subcellularLocation>
        <location evidence="2">Nucleus</location>
        <location evidence="2">Nucleolus</location>
    </subcellularLocation>
</comment>
<dbReference type="SUPFAM" id="SSF50978">
    <property type="entry name" value="WD40 repeat-like"/>
    <property type="match status" value="1"/>
</dbReference>
<dbReference type="PROSITE" id="PS50082">
    <property type="entry name" value="WD_REPEATS_2"/>
    <property type="match status" value="1"/>
</dbReference>
<feature type="compositionally biased region" description="Basic residues" evidence="9">
    <location>
        <begin position="23"/>
        <end position="37"/>
    </location>
</feature>
<dbReference type="AlphaFoldDB" id="A0A5E8BD87"/>
<dbReference type="GeneID" id="43580559"/>
<evidence type="ECO:0000256" key="7">
    <source>
        <dbReference type="ARBA" id="ARBA00076453"/>
    </source>
</evidence>
<organism evidence="11 12">
    <name type="scientific">Magnusiomyces paraingens</name>
    <dbReference type="NCBI Taxonomy" id="2606893"/>
    <lineage>
        <taxon>Eukaryota</taxon>
        <taxon>Fungi</taxon>
        <taxon>Dikarya</taxon>
        <taxon>Ascomycota</taxon>
        <taxon>Saccharomycotina</taxon>
        <taxon>Dipodascomycetes</taxon>
        <taxon>Dipodascales</taxon>
        <taxon>Dipodascaceae</taxon>
        <taxon>Magnusiomyces</taxon>
    </lineage>
</organism>
<keyword evidence="5" id="KW-0677">Repeat</keyword>
<dbReference type="PANTHER" id="PTHR14085">
    <property type="entry name" value="WD-REPEAT PROTEIN BING4"/>
    <property type="match status" value="1"/>
</dbReference>
<dbReference type="GO" id="GO:0030686">
    <property type="term" value="C:90S preribosome"/>
    <property type="evidence" value="ECO:0007669"/>
    <property type="project" value="TreeGrafter"/>
</dbReference>
<reference evidence="11 12" key="1">
    <citation type="submission" date="2019-09" db="EMBL/GenBank/DDBJ databases">
        <authorList>
            <person name="Brejova B."/>
        </authorList>
    </citation>
    <scope>NUCLEOTIDE SEQUENCE [LARGE SCALE GENOMIC DNA]</scope>
</reference>
<feature type="repeat" description="WD" evidence="8">
    <location>
        <begin position="264"/>
        <end position="305"/>
    </location>
</feature>
<evidence type="ECO:0000256" key="5">
    <source>
        <dbReference type="ARBA" id="ARBA00022737"/>
    </source>
</evidence>
<dbReference type="GO" id="GO:0032040">
    <property type="term" value="C:small-subunit processome"/>
    <property type="evidence" value="ECO:0007669"/>
    <property type="project" value="TreeGrafter"/>
</dbReference>
<evidence type="ECO:0000256" key="9">
    <source>
        <dbReference type="SAM" id="MobiDB-lite"/>
    </source>
</evidence>
<dbReference type="FunFam" id="2.130.10.10:FF:000378">
    <property type="entry name" value="U3 small nucleolar RNA-associated protein 7"/>
    <property type="match status" value="1"/>
</dbReference>
<dbReference type="Pfam" id="PF00400">
    <property type="entry name" value="WD40"/>
    <property type="match status" value="1"/>
</dbReference>
<keyword evidence="6" id="KW-0539">Nucleus</keyword>
<evidence type="ECO:0000256" key="4">
    <source>
        <dbReference type="ARBA" id="ARBA00022574"/>
    </source>
</evidence>
<evidence type="ECO:0000256" key="6">
    <source>
        <dbReference type="ARBA" id="ARBA00023242"/>
    </source>
</evidence>
<feature type="compositionally biased region" description="Basic and acidic residues" evidence="9">
    <location>
        <begin position="1"/>
        <end position="22"/>
    </location>
</feature>
<sequence length="516" mass="57706">MATSEKKYPKKNPSLEKYERGKPRNLKKVKSHHLKNKLHHEEEKFKEAALSAARVEEFMLLEDKGYLETENDLEKTYKISQKDIKDNVDIQTTRKSFDLQLNDLGPYKVDYSRTGNHLLICGSKGHIASFDWKQGKLESEINVGESVRAGKWLQGDNQFYAAAQKKYVFIYDSVGTEVHKLKDHIDVTALEYLPFHFLLASVGNTGCLKYQDVSTGKLVADHKTRLGPTQSFTQNPYNAILHLGHGNGTVTLWSPTVKSPLIKLLASRGPIRSLAVDREGKYMACASSDKTVKIWDIRNFKEHVNSVYSPTPATSLHISESGLLGVGFSSHVQVWKDVFTTGSKSNPPYMNHSFPGSKVANVRFCPFEDILGVGHAKGVSSLIIPGSGEANFDGLEVNPFMNASREGRRENEVRELLNKLQPEMIVLDPTSIGKLASSVDTIRIKASERAEAQELGHDAPTLNTNLNTGFKSTDSRNAKVQKVLARDKYLQKQKLQRVEKLRKEKNALGPALGRFL</sequence>
<dbReference type="SMART" id="SM00320">
    <property type="entry name" value="WD40"/>
    <property type="match status" value="4"/>
</dbReference>
<evidence type="ECO:0000256" key="1">
    <source>
        <dbReference type="ARBA" id="ARBA00004099"/>
    </source>
</evidence>
<dbReference type="InterPro" id="IPR001680">
    <property type="entry name" value="WD40_rpt"/>
</dbReference>
<dbReference type="SMART" id="SM01033">
    <property type="entry name" value="BING4CT"/>
    <property type="match status" value="1"/>
</dbReference>
<dbReference type="InterPro" id="IPR040315">
    <property type="entry name" value="WDR46/Utp7"/>
</dbReference>
<dbReference type="PANTHER" id="PTHR14085:SF3">
    <property type="entry name" value="WD REPEAT-CONTAINING PROTEIN 46"/>
    <property type="match status" value="1"/>
</dbReference>
<dbReference type="InterPro" id="IPR015943">
    <property type="entry name" value="WD40/YVTN_repeat-like_dom_sf"/>
</dbReference>
<name>A0A5E8BD87_9ASCO</name>
<dbReference type="RefSeq" id="XP_031852350.1">
    <property type="nucleotide sequence ID" value="XM_031996459.1"/>
</dbReference>
<dbReference type="Gene3D" id="2.130.10.10">
    <property type="entry name" value="YVTN repeat-like/Quinoprotein amine dehydrogenase"/>
    <property type="match status" value="2"/>
</dbReference>
<evidence type="ECO:0000256" key="8">
    <source>
        <dbReference type="PROSITE-ProRule" id="PRU00221"/>
    </source>
</evidence>
<keyword evidence="3" id="KW-0698">rRNA processing</keyword>
<dbReference type="Pfam" id="PF08149">
    <property type="entry name" value="BING4CT"/>
    <property type="match status" value="1"/>
</dbReference>
<gene>
    <name evidence="11" type="ORF">SAPINGB_P001738</name>
</gene>
<keyword evidence="12" id="KW-1185">Reference proteome</keyword>
<dbReference type="EMBL" id="CABVLU010000001">
    <property type="protein sequence ID" value="VVT47492.1"/>
    <property type="molecule type" value="Genomic_DNA"/>
</dbReference>
<dbReference type="OrthoDB" id="10251154at2759"/>
<feature type="domain" description="BING4 C-terminal" evidence="10">
    <location>
        <begin position="348"/>
        <end position="429"/>
    </location>
</feature>
<protein>
    <recommendedName>
        <fullName evidence="7">U three protein 7</fullName>
    </recommendedName>
</protein>
<dbReference type="InterPro" id="IPR036322">
    <property type="entry name" value="WD40_repeat_dom_sf"/>
</dbReference>
<evidence type="ECO:0000259" key="10">
    <source>
        <dbReference type="SMART" id="SM01033"/>
    </source>
</evidence>
<evidence type="ECO:0000256" key="2">
    <source>
        <dbReference type="ARBA" id="ARBA00004604"/>
    </source>
</evidence>
<evidence type="ECO:0000313" key="12">
    <source>
        <dbReference type="Proteomes" id="UP000398389"/>
    </source>
</evidence>
<comment type="function">
    <text evidence="1">Involved in nucleolar processing of pre-18S ribosomal RNA.</text>
</comment>
<keyword evidence="4 8" id="KW-0853">WD repeat</keyword>
<dbReference type="GO" id="GO:0000462">
    <property type="term" value="P:maturation of SSU-rRNA from tricistronic rRNA transcript (SSU-rRNA, 5.8S rRNA, LSU-rRNA)"/>
    <property type="evidence" value="ECO:0007669"/>
    <property type="project" value="TreeGrafter"/>
</dbReference>
<dbReference type="PROSITE" id="PS50294">
    <property type="entry name" value="WD_REPEATS_REGION"/>
    <property type="match status" value="1"/>
</dbReference>
<dbReference type="InterPro" id="IPR012952">
    <property type="entry name" value="BING4_C_dom"/>
</dbReference>